<dbReference type="Proteomes" id="UP001354989">
    <property type="component" value="Chromosome"/>
</dbReference>
<protein>
    <recommendedName>
        <fullName evidence="3">Outer membrane protein beta-barrel domain-containing protein</fullName>
    </recommendedName>
</protein>
<gene>
    <name evidence="4" type="ORF">PEPS_09160</name>
</gene>
<keyword evidence="2" id="KW-0732">Signal</keyword>
<evidence type="ECO:0000259" key="3">
    <source>
        <dbReference type="Pfam" id="PF13568"/>
    </source>
</evidence>
<feature type="signal peptide" evidence="2">
    <location>
        <begin position="1"/>
        <end position="26"/>
    </location>
</feature>
<evidence type="ECO:0000313" key="4">
    <source>
        <dbReference type="EMBL" id="BDC98635.1"/>
    </source>
</evidence>
<accession>A0ABN6L624</accession>
<reference evidence="4 5" key="1">
    <citation type="submission" date="2021-12" db="EMBL/GenBank/DDBJ databases">
        <title>Genome sequencing of bacteria with rrn-lacking chromosome and rrn-plasmid.</title>
        <authorList>
            <person name="Anda M."/>
            <person name="Iwasaki W."/>
        </authorList>
    </citation>
    <scope>NUCLEOTIDE SEQUENCE [LARGE SCALE GENOMIC DNA]</scope>
    <source>
        <strain evidence="4 5">NBRC 101262</strain>
    </source>
</reference>
<dbReference type="InterPro" id="IPR025665">
    <property type="entry name" value="Beta-barrel_OMP_2"/>
</dbReference>
<feature type="compositionally biased region" description="Basic residues" evidence="1">
    <location>
        <begin position="230"/>
        <end position="240"/>
    </location>
</feature>
<name>A0ABN6L624_9BACT</name>
<sequence>MRRKLLDLFGTLIVCFMLLTSFQAQAQRINIKAGAVLGNSLLIDSDQLRTFTDSRLGPMLGVGFEQQFFSFMIWNVSVDYQSQGYHVYYQNIKQTYAMNVINIPLNYGFRVEVADGMAVSIYGGLYGQIHLNGTDTEGNKLVWGGQEGHIEPWDMGVNVTGGFDMGPIRLALSYQNGMRDLNHVEGETFKQYNIQFSLSYYFGMPQRDGLPKVLRSKPGKNRNRDWTKPNPRKRNQKMHF</sequence>
<dbReference type="Pfam" id="PF13568">
    <property type="entry name" value="OMP_b-brl_2"/>
    <property type="match status" value="1"/>
</dbReference>
<dbReference type="RefSeq" id="WP_338397788.1">
    <property type="nucleotide sequence ID" value="NZ_AP025292.1"/>
</dbReference>
<feature type="region of interest" description="Disordered" evidence="1">
    <location>
        <begin position="211"/>
        <end position="240"/>
    </location>
</feature>
<keyword evidence="5" id="KW-1185">Reference proteome</keyword>
<feature type="chain" id="PRO_5047475787" description="Outer membrane protein beta-barrel domain-containing protein" evidence="2">
    <location>
        <begin position="27"/>
        <end position="240"/>
    </location>
</feature>
<evidence type="ECO:0000256" key="2">
    <source>
        <dbReference type="SAM" id="SignalP"/>
    </source>
</evidence>
<evidence type="ECO:0000313" key="5">
    <source>
        <dbReference type="Proteomes" id="UP001354989"/>
    </source>
</evidence>
<evidence type="ECO:0000256" key="1">
    <source>
        <dbReference type="SAM" id="MobiDB-lite"/>
    </source>
</evidence>
<dbReference type="EMBL" id="AP025292">
    <property type="protein sequence ID" value="BDC98635.1"/>
    <property type="molecule type" value="Genomic_DNA"/>
</dbReference>
<proteinExistence type="predicted"/>
<organism evidence="4 5">
    <name type="scientific">Persicobacter psychrovividus</name>
    <dbReference type="NCBI Taxonomy" id="387638"/>
    <lineage>
        <taxon>Bacteria</taxon>
        <taxon>Pseudomonadati</taxon>
        <taxon>Bacteroidota</taxon>
        <taxon>Cytophagia</taxon>
        <taxon>Cytophagales</taxon>
        <taxon>Persicobacteraceae</taxon>
        <taxon>Persicobacter</taxon>
    </lineage>
</organism>
<feature type="domain" description="Outer membrane protein beta-barrel" evidence="3">
    <location>
        <begin position="24"/>
        <end position="180"/>
    </location>
</feature>